<evidence type="ECO:0000313" key="10">
    <source>
        <dbReference type="Proteomes" id="UP000631312"/>
    </source>
</evidence>
<evidence type="ECO:0000313" key="8">
    <source>
        <dbReference type="EMBL" id="MBB4746438.1"/>
    </source>
</evidence>
<keyword evidence="4 5" id="KW-0472">Membrane</keyword>
<evidence type="ECO:0000256" key="5">
    <source>
        <dbReference type="SAM" id="Phobius"/>
    </source>
</evidence>
<dbReference type="EMBL" id="JACHNC010000001">
    <property type="protein sequence ID" value="MBB4746438.1"/>
    <property type="molecule type" value="Genomic_DNA"/>
</dbReference>
<dbReference type="RefSeq" id="WP_188119231.1">
    <property type="nucleotide sequence ID" value="NZ_BOMP01000168.1"/>
</dbReference>
<dbReference type="GO" id="GO:0016020">
    <property type="term" value="C:membrane"/>
    <property type="evidence" value="ECO:0007669"/>
    <property type="project" value="UniProtKB-SubCell"/>
</dbReference>
<reference evidence="8 9" key="1">
    <citation type="submission" date="2020-08" db="EMBL/GenBank/DDBJ databases">
        <title>Sequencing the genomes of 1000 actinobacteria strains.</title>
        <authorList>
            <person name="Klenk H.-P."/>
        </authorList>
    </citation>
    <scope>NUCLEOTIDE SEQUENCE [LARGE SCALE GENOMIC DNA]</scope>
    <source>
        <strain evidence="8 9">DSM 43150</strain>
    </source>
</reference>
<protein>
    <submittedName>
        <fullName evidence="7">Methylamine utilization protein MauE</fullName>
    </submittedName>
</protein>
<evidence type="ECO:0000256" key="4">
    <source>
        <dbReference type="ARBA" id="ARBA00023136"/>
    </source>
</evidence>
<dbReference type="Pfam" id="PF07291">
    <property type="entry name" value="MauE"/>
    <property type="match status" value="1"/>
</dbReference>
<keyword evidence="3 5" id="KW-1133">Transmembrane helix</keyword>
<feature type="transmembrane region" description="Helical" evidence="5">
    <location>
        <begin position="140"/>
        <end position="159"/>
    </location>
</feature>
<evidence type="ECO:0000256" key="3">
    <source>
        <dbReference type="ARBA" id="ARBA00022989"/>
    </source>
</evidence>
<keyword evidence="2 5" id="KW-0812">Transmembrane</keyword>
<evidence type="ECO:0000313" key="9">
    <source>
        <dbReference type="Proteomes" id="UP000590511"/>
    </source>
</evidence>
<evidence type="ECO:0000256" key="1">
    <source>
        <dbReference type="ARBA" id="ARBA00004141"/>
    </source>
</evidence>
<keyword evidence="10" id="KW-1185">Reference proteome</keyword>
<feature type="domain" description="Methylamine utilisation protein MauE" evidence="6">
    <location>
        <begin position="1"/>
        <end position="131"/>
    </location>
</feature>
<accession>A0A7W7H9P6</accession>
<dbReference type="Proteomes" id="UP000590511">
    <property type="component" value="Unassembled WGS sequence"/>
</dbReference>
<name>A0A7W7H9P6_9ACTN</name>
<feature type="transmembrane region" description="Helical" evidence="5">
    <location>
        <begin position="73"/>
        <end position="94"/>
    </location>
</feature>
<sequence length="172" mass="17635">MHYLDLACRALLTTVFVVAVAGKVRPAAFAAFTGSLRPIRWIPRHARRPLAAATVLAEATSVVLLWIPPAVPAGYLLSALTLAAFTATLAVNLRQGATLRCRCFGYDAGPVRGSHIARNLVLVAVAALGLVAAVTADPAATVAAVAIALAAGAVAGLLVTRWDDLAYVLGGS</sequence>
<dbReference type="EMBL" id="BOMP01000168">
    <property type="protein sequence ID" value="GIE45632.1"/>
    <property type="molecule type" value="Genomic_DNA"/>
</dbReference>
<dbReference type="GO" id="GO:0030416">
    <property type="term" value="P:methylamine metabolic process"/>
    <property type="evidence" value="ECO:0007669"/>
    <property type="project" value="InterPro"/>
</dbReference>
<proteinExistence type="predicted"/>
<feature type="transmembrane region" description="Helical" evidence="5">
    <location>
        <begin position="115"/>
        <end position="134"/>
    </location>
</feature>
<dbReference type="InterPro" id="IPR009908">
    <property type="entry name" value="Methylamine_util_MauE"/>
</dbReference>
<gene>
    <name evidence="7" type="ORF">Alo02nite_85300</name>
    <name evidence="8" type="ORF">BJ964_000599</name>
</gene>
<dbReference type="AlphaFoldDB" id="A0A7W7H9P6"/>
<feature type="transmembrane region" description="Helical" evidence="5">
    <location>
        <begin position="50"/>
        <end position="67"/>
    </location>
</feature>
<comment type="subcellular location">
    <subcellularLocation>
        <location evidence="1">Membrane</location>
        <topology evidence="1">Multi-pass membrane protein</topology>
    </subcellularLocation>
</comment>
<reference evidence="7 10" key="2">
    <citation type="submission" date="2021-01" db="EMBL/GenBank/DDBJ databases">
        <title>Whole genome shotgun sequence of Actinoplanes lobatus NBRC 12513.</title>
        <authorList>
            <person name="Komaki H."/>
            <person name="Tamura T."/>
        </authorList>
    </citation>
    <scope>NUCLEOTIDE SEQUENCE [LARGE SCALE GENOMIC DNA]</scope>
    <source>
        <strain evidence="7 10">NBRC 12513</strain>
    </source>
</reference>
<dbReference type="Proteomes" id="UP000631312">
    <property type="component" value="Unassembled WGS sequence"/>
</dbReference>
<evidence type="ECO:0000313" key="7">
    <source>
        <dbReference type="EMBL" id="GIE45632.1"/>
    </source>
</evidence>
<dbReference type="UniPathway" id="UPA00895"/>
<organism evidence="8 9">
    <name type="scientific">Actinoplanes lobatus</name>
    <dbReference type="NCBI Taxonomy" id="113568"/>
    <lineage>
        <taxon>Bacteria</taxon>
        <taxon>Bacillati</taxon>
        <taxon>Actinomycetota</taxon>
        <taxon>Actinomycetes</taxon>
        <taxon>Micromonosporales</taxon>
        <taxon>Micromonosporaceae</taxon>
        <taxon>Actinoplanes</taxon>
    </lineage>
</organism>
<evidence type="ECO:0000256" key="2">
    <source>
        <dbReference type="ARBA" id="ARBA00022692"/>
    </source>
</evidence>
<evidence type="ECO:0000259" key="6">
    <source>
        <dbReference type="Pfam" id="PF07291"/>
    </source>
</evidence>
<comment type="caution">
    <text evidence="8">The sequence shown here is derived from an EMBL/GenBank/DDBJ whole genome shotgun (WGS) entry which is preliminary data.</text>
</comment>